<name>A0A4Q7P191_9FLAO</name>
<sequence length="247" mass="28643">MIKSDRVSNCIRYISFCFFYFTIIVSAQQKEDTKVVIDSTTIQTIEFSKDLNDKYNGSEFDYTQDIVESRNLLARFINWVSNGIADMLGIKIDPAILKVIETIIYIILIGFAIYLVIRILAGKDAISFFKRKNTSVNLPIHIAEEDIEKINLEDLISEALANQNYRLAIRYMYLKVLQNLSASAIVEYHFEKTNTDYFQEIANPSIKQGFSRVSYLYDYIWYGKFELDQGGFDKAKRTFDNLNSLIK</sequence>
<gene>
    <name evidence="2" type="ORF">EV197_1905</name>
</gene>
<organism evidence="2 3">
    <name type="scientific">Aquimarina brevivitae</name>
    <dbReference type="NCBI Taxonomy" id="323412"/>
    <lineage>
        <taxon>Bacteria</taxon>
        <taxon>Pseudomonadati</taxon>
        <taxon>Bacteroidota</taxon>
        <taxon>Flavobacteriia</taxon>
        <taxon>Flavobacteriales</taxon>
        <taxon>Flavobacteriaceae</taxon>
        <taxon>Aquimarina</taxon>
    </lineage>
</organism>
<dbReference type="Proteomes" id="UP000292262">
    <property type="component" value="Unassembled WGS sequence"/>
</dbReference>
<keyword evidence="1" id="KW-0812">Transmembrane</keyword>
<evidence type="ECO:0000256" key="1">
    <source>
        <dbReference type="SAM" id="Phobius"/>
    </source>
</evidence>
<feature type="transmembrane region" description="Helical" evidence="1">
    <location>
        <begin position="12"/>
        <end position="29"/>
    </location>
</feature>
<feature type="transmembrane region" description="Helical" evidence="1">
    <location>
        <begin position="103"/>
        <end position="121"/>
    </location>
</feature>
<protein>
    <recommendedName>
        <fullName evidence="4">DUF4129 domain-containing protein</fullName>
    </recommendedName>
</protein>
<accession>A0A4Q7P191</accession>
<keyword evidence="1" id="KW-1133">Transmembrane helix</keyword>
<evidence type="ECO:0000313" key="3">
    <source>
        <dbReference type="Proteomes" id="UP000292262"/>
    </source>
</evidence>
<dbReference type="AlphaFoldDB" id="A0A4Q7P191"/>
<keyword evidence="3" id="KW-1185">Reference proteome</keyword>
<evidence type="ECO:0000313" key="2">
    <source>
        <dbReference type="EMBL" id="RZS93327.1"/>
    </source>
</evidence>
<keyword evidence="1" id="KW-0472">Membrane</keyword>
<dbReference type="EMBL" id="SGXE01000002">
    <property type="protein sequence ID" value="RZS93327.1"/>
    <property type="molecule type" value="Genomic_DNA"/>
</dbReference>
<comment type="caution">
    <text evidence="2">The sequence shown here is derived from an EMBL/GenBank/DDBJ whole genome shotgun (WGS) entry which is preliminary data.</text>
</comment>
<evidence type="ECO:0008006" key="4">
    <source>
        <dbReference type="Google" id="ProtNLM"/>
    </source>
</evidence>
<reference evidence="2 3" key="1">
    <citation type="submission" date="2019-02" db="EMBL/GenBank/DDBJ databases">
        <title>Genomic Encyclopedia of Type Strains, Phase IV (KMG-IV): sequencing the most valuable type-strain genomes for metagenomic binning, comparative biology and taxonomic classification.</title>
        <authorList>
            <person name="Goeker M."/>
        </authorList>
    </citation>
    <scope>NUCLEOTIDE SEQUENCE [LARGE SCALE GENOMIC DNA]</scope>
    <source>
        <strain evidence="2 3">DSM 17196</strain>
    </source>
</reference>
<proteinExistence type="predicted"/>